<accession>A0A7U2FD71</accession>
<dbReference type="PANTHER" id="PTHR42085">
    <property type="entry name" value="F-BOX DOMAIN-CONTAINING PROTEIN"/>
    <property type="match status" value="1"/>
</dbReference>
<dbReference type="PANTHER" id="PTHR42085:SF1">
    <property type="entry name" value="F-BOX DOMAIN-CONTAINING PROTEIN"/>
    <property type="match status" value="1"/>
</dbReference>
<dbReference type="Proteomes" id="UP000663193">
    <property type="component" value="Chromosome 14"/>
</dbReference>
<dbReference type="InterPro" id="IPR056632">
    <property type="entry name" value="DUF7730"/>
</dbReference>
<proteinExistence type="predicted"/>
<name>A0A7U2FD71_PHANO</name>
<sequence>METYIQIMKTASSPADPNAPSFLTSLPPEMRNAIYEVLFKREEPVLVHNAHQYHAHEPYRDDQTDMEVYMTEVTLFDQIFEAEIGADAEFHHDLHESLPLLHSCRQIYHECAGVLYGCNEFVVSRALNRHDLDFDELHPNGWLYSQLEYAPKWLEQLGSQCSLLRKVVIDVDALCPTGCEGAMDDVDMLPLARFLWYHANRDCTLEFAHTGRMLPMHDGETARDHEASANTFNNMLSALVTRDTLGIKKYSLSKHYLVDMEVSVRKRKGALTYRARDGYYSRVDEILISDEGRTLIFQERTQNQSVLLQLPQNILHTIIRYAQSSLGHLVLDVDNRTACGIPFNIFEVNRELRQTFLLPDYRLVAHPMHLQISTDEITTNFNQFVAIKDLVPDDTRNSKFPKLFPEILSQSSTSAHIKITLRVNTTTRTTLDQVRIDIKGLLCLIRHERLGRKISIEIALSCPRDGGMHEEVVMLSLQDLQKRAFLLLFDVLAAFDLNDEATIDSPSIWINGKGTLLDASYPETRSTAKFSVANRHARLSQEEVDTRGYRMGAAVWNTCGYIPRSFKRTKDRYPLWALWRDLQRCHWSDHHARRPRVHSESSPLYGDSE</sequence>
<keyword evidence="3" id="KW-1185">Reference proteome</keyword>
<gene>
    <name evidence="2" type="ORF">JI435_115860</name>
</gene>
<organism evidence="2 3">
    <name type="scientific">Phaeosphaeria nodorum (strain SN15 / ATCC MYA-4574 / FGSC 10173)</name>
    <name type="common">Glume blotch fungus</name>
    <name type="synonym">Parastagonospora nodorum</name>
    <dbReference type="NCBI Taxonomy" id="321614"/>
    <lineage>
        <taxon>Eukaryota</taxon>
        <taxon>Fungi</taxon>
        <taxon>Dikarya</taxon>
        <taxon>Ascomycota</taxon>
        <taxon>Pezizomycotina</taxon>
        <taxon>Dothideomycetes</taxon>
        <taxon>Pleosporomycetidae</taxon>
        <taxon>Pleosporales</taxon>
        <taxon>Pleosporineae</taxon>
        <taxon>Phaeosphaeriaceae</taxon>
        <taxon>Parastagonospora</taxon>
    </lineage>
</organism>
<reference evidence="3" key="1">
    <citation type="journal article" date="2021" name="BMC Genomics">
        <title>Chromosome-level genome assembly and manually-curated proteome of model necrotroph Parastagonospora nodorum Sn15 reveals a genome-wide trove of candidate effector homologs, and redundancy of virulence-related functions within an accessory chromosome.</title>
        <authorList>
            <person name="Bertazzoni S."/>
            <person name="Jones D.A.B."/>
            <person name="Phan H.T."/>
            <person name="Tan K.-C."/>
            <person name="Hane J.K."/>
        </authorList>
    </citation>
    <scope>NUCLEOTIDE SEQUENCE [LARGE SCALE GENOMIC DNA]</scope>
    <source>
        <strain evidence="3">SN15 / ATCC MYA-4574 / FGSC 10173)</strain>
    </source>
</reference>
<evidence type="ECO:0000313" key="2">
    <source>
        <dbReference type="EMBL" id="QRD02863.1"/>
    </source>
</evidence>
<evidence type="ECO:0000259" key="1">
    <source>
        <dbReference type="Pfam" id="PF24864"/>
    </source>
</evidence>
<dbReference type="Pfam" id="PF24864">
    <property type="entry name" value="DUF7730"/>
    <property type="match status" value="1"/>
</dbReference>
<dbReference type="AlphaFoldDB" id="A0A7U2FD71"/>
<dbReference type="OrthoDB" id="5413827at2759"/>
<dbReference type="InterPro" id="IPR038883">
    <property type="entry name" value="AN11006-like"/>
</dbReference>
<dbReference type="VEuPathDB" id="FungiDB:JI435_115860"/>
<protein>
    <recommendedName>
        <fullName evidence="1">DUF7730 domain-containing protein</fullName>
    </recommendedName>
</protein>
<dbReference type="EMBL" id="CP069036">
    <property type="protein sequence ID" value="QRD02863.1"/>
    <property type="molecule type" value="Genomic_DNA"/>
</dbReference>
<evidence type="ECO:0000313" key="3">
    <source>
        <dbReference type="Proteomes" id="UP000663193"/>
    </source>
</evidence>
<feature type="domain" description="DUF7730" evidence="1">
    <location>
        <begin position="19"/>
        <end position="125"/>
    </location>
</feature>